<dbReference type="PANTHER" id="PTHR30307">
    <property type="entry name" value="S-ADENOSYLMETHIONINE:TRNA RIBOSYLTRANSFERASE-ISOMERASE"/>
    <property type="match status" value="1"/>
</dbReference>
<comment type="catalytic activity">
    <reaction evidence="5">
        <text>7-aminomethyl-7-carbaguanosine(34) in tRNA + S-adenosyl-L-methionine = epoxyqueuosine(34) in tRNA + adenine + L-methionine + 2 H(+)</text>
        <dbReference type="Rhea" id="RHEA:32155"/>
        <dbReference type="Rhea" id="RHEA-COMP:10342"/>
        <dbReference type="Rhea" id="RHEA-COMP:18582"/>
        <dbReference type="ChEBI" id="CHEBI:15378"/>
        <dbReference type="ChEBI" id="CHEBI:16708"/>
        <dbReference type="ChEBI" id="CHEBI:57844"/>
        <dbReference type="ChEBI" id="CHEBI:59789"/>
        <dbReference type="ChEBI" id="CHEBI:82833"/>
        <dbReference type="ChEBI" id="CHEBI:194443"/>
        <dbReference type="EC" id="2.4.99.17"/>
    </reaction>
</comment>
<comment type="similarity">
    <text evidence="5">Belongs to the QueA family.</text>
</comment>
<evidence type="ECO:0000256" key="2">
    <source>
        <dbReference type="ARBA" id="ARBA00022679"/>
    </source>
</evidence>
<dbReference type="GO" id="GO:0005737">
    <property type="term" value="C:cytoplasm"/>
    <property type="evidence" value="ECO:0007669"/>
    <property type="project" value="UniProtKB-SubCell"/>
</dbReference>
<dbReference type="GO" id="GO:0051075">
    <property type="term" value="F:S-adenosylmethionine:tRNA ribosyltransferase-isomerase activity"/>
    <property type="evidence" value="ECO:0007669"/>
    <property type="project" value="UniProtKB-EC"/>
</dbReference>
<dbReference type="InterPro" id="IPR036100">
    <property type="entry name" value="QueA_sf"/>
</dbReference>
<comment type="pathway">
    <text evidence="5">tRNA modification; tRNA-queuosine biosynthesis.</text>
</comment>
<dbReference type="Proteomes" id="UP000178808">
    <property type="component" value="Unassembled WGS sequence"/>
</dbReference>
<protein>
    <recommendedName>
        <fullName evidence="5">S-adenosylmethionine:tRNA ribosyltransferase-isomerase</fullName>
        <ecNumber evidence="5">2.4.99.17</ecNumber>
    </recommendedName>
    <alternativeName>
        <fullName evidence="5">Queuosine biosynthesis protein QueA</fullName>
    </alternativeName>
</protein>
<dbReference type="Gene3D" id="3.40.1780.10">
    <property type="entry name" value="QueA-like"/>
    <property type="match status" value="1"/>
</dbReference>
<comment type="function">
    <text evidence="5">Transfers and isomerizes the ribose moiety from AdoMet to the 7-aminomethyl group of 7-deazaguanine (preQ1-tRNA) to give epoxyqueuosine (oQ-tRNA).</text>
</comment>
<dbReference type="InterPro" id="IPR042119">
    <property type="entry name" value="QueA_dom2"/>
</dbReference>
<dbReference type="Gene3D" id="2.40.10.240">
    <property type="entry name" value="QueA-like"/>
    <property type="match status" value="1"/>
</dbReference>
<comment type="caution">
    <text evidence="6">The sequence shown here is derived from an EMBL/GenBank/DDBJ whole genome shotgun (WGS) entry which is preliminary data.</text>
</comment>
<keyword evidence="4 5" id="KW-0671">Queuosine biosynthesis</keyword>
<reference evidence="6 7" key="1">
    <citation type="journal article" date="2016" name="Nat. Commun.">
        <title>Thousands of microbial genomes shed light on interconnected biogeochemical processes in an aquifer system.</title>
        <authorList>
            <person name="Anantharaman K."/>
            <person name="Brown C.T."/>
            <person name="Hug L.A."/>
            <person name="Sharon I."/>
            <person name="Castelle C.J."/>
            <person name="Probst A.J."/>
            <person name="Thomas B.C."/>
            <person name="Singh A."/>
            <person name="Wilkins M.J."/>
            <person name="Karaoz U."/>
            <person name="Brodie E.L."/>
            <person name="Williams K.H."/>
            <person name="Hubbard S.S."/>
            <person name="Banfield J.F."/>
        </authorList>
    </citation>
    <scope>NUCLEOTIDE SEQUENCE [LARGE SCALE GENOMIC DNA]</scope>
</reference>
<proteinExistence type="inferred from homology"/>
<keyword evidence="3 5" id="KW-0949">S-adenosyl-L-methionine</keyword>
<dbReference type="NCBIfam" id="NF001140">
    <property type="entry name" value="PRK00147.1"/>
    <property type="match status" value="1"/>
</dbReference>
<dbReference type="AlphaFoldDB" id="A0A1G1Z3Y4"/>
<evidence type="ECO:0000313" key="6">
    <source>
        <dbReference type="EMBL" id="OGY59323.1"/>
    </source>
</evidence>
<accession>A0A1G1Z3Y4</accession>
<comment type="subcellular location">
    <subcellularLocation>
        <location evidence="5">Cytoplasm</location>
    </subcellularLocation>
</comment>
<name>A0A1G1Z3Y4_9BACT</name>
<dbReference type="NCBIfam" id="TIGR00113">
    <property type="entry name" value="queA"/>
    <property type="match status" value="1"/>
</dbReference>
<dbReference type="EC" id="2.4.99.17" evidence="5"/>
<evidence type="ECO:0000313" key="7">
    <source>
        <dbReference type="Proteomes" id="UP000178808"/>
    </source>
</evidence>
<dbReference type="Pfam" id="PF02547">
    <property type="entry name" value="Queuosine_synth"/>
    <property type="match status" value="1"/>
</dbReference>
<evidence type="ECO:0000256" key="4">
    <source>
        <dbReference type="ARBA" id="ARBA00022785"/>
    </source>
</evidence>
<dbReference type="InterPro" id="IPR042118">
    <property type="entry name" value="QueA_dom1"/>
</dbReference>
<comment type="subunit">
    <text evidence="5">Monomer.</text>
</comment>
<evidence type="ECO:0000256" key="5">
    <source>
        <dbReference type="HAMAP-Rule" id="MF_00113"/>
    </source>
</evidence>
<dbReference type="PANTHER" id="PTHR30307:SF0">
    <property type="entry name" value="S-ADENOSYLMETHIONINE:TRNA RIBOSYLTRANSFERASE-ISOMERASE"/>
    <property type="match status" value="1"/>
</dbReference>
<evidence type="ECO:0000256" key="3">
    <source>
        <dbReference type="ARBA" id="ARBA00022691"/>
    </source>
</evidence>
<dbReference type="GO" id="GO:0008616">
    <property type="term" value="P:tRNA queuosine(34) biosynthetic process"/>
    <property type="evidence" value="ECO:0007669"/>
    <property type="project" value="UniProtKB-UniRule"/>
</dbReference>
<keyword evidence="2 5" id="KW-0808">Transferase</keyword>
<organism evidence="6 7">
    <name type="scientific">Candidatus Colwellbacteria bacterium RIFCSPLOWO2_02_FULL_44_20b</name>
    <dbReference type="NCBI Taxonomy" id="1797691"/>
    <lineage>
        <taxon>Bacteria</taxon>
        <taxon>Candidatus Colwelliibacteriota</taxon>
    </lineage>
</organism>
<dbReference type="HAMAP" id="MF_00113">
    <property type="entry name" value="QueA"/>
    <property type="match status" value="1"/>
</dbReference>
<sequence>MSSQFENLLKRYDYILPPELIAQKPALPRDSAKLLVYNKKNKKVSYDTFFNLPKYLPERAVLVFNETKVVPARLTLMKETGGKVRILYLRTVGNLIEAMVDRRIEIGSRLSLTSKLFFIVTRRGKYYFLKPSFPISRLSSILERYGSTPIPPYIKDSPLSESALRREYQTIFARQEGSVAAPTASLHFTHRLFQKLKRAGFDVRFVTLHVNLGTFASLTEEQVKEKKLHKEWYEISKETARFLNRARKEGRPIIAVGTTVTRTLESASDSRSVLKRLTGETDLFINEKYRFKFIDGLITNFHVPKSSLLMLVSAFVGRDQLFDLYRKAIRKKFRFFSFGDGMLIV</sequence>
<dbReference type="EMBL" id="MHIZ01000037">
    <property type="protein sequence ID" value="OGY59323.1"/>
    <property type="molecule type" value="Genomic_DNA"/>
</dbReference>
<keyword evidence="1 5" id="KW-0963">Cytoplasm</keyword>
<keyword evidence="6" id="KW-0413">Isomerase</keyword>
<dbReference type="InterPro" id="IPR003699">
    <property type="entry name" value="QueA"/>
</dbReference>
<dbReference type="UniPathway" id="UPA00392"/>
<gene>
    <name evidence="5" type="primary">queA</name>
    <name evidence="6" type="ORF">A3I31_02290</name>
</gene>
<evidence type="ECO:0000256" key="1">
    <source>
        <dbReference type="ARBA" id="ARBA00022490"/>
    </source>
</evidence>
<dbReference type="SUPFAM" id="SSF111337">
    <property type="entry name" value="QueA-like"/>
    <property type="match status" value="1"/>
</dbReference>